<evidence type="ECO:0000313" key="3">
    <source>
        <dbReference type="Proteomes" id="UP000253551"/>
    </source>
</evidence>
<gene>
    <name evidence="2" type="ORF">CU098_009450</name>
</gene>
<comment type="caution">
    <text evidence="2">The sequence shown here is derived from an EMBL/GenBank/DDBJ whole genome shotgun (WGS) entry which is preliminary data.</text>
</comment>
<dbReference type="OrthoDB" id="5573535at2759"/>
<keyword evidence="3" id="KW-1185">Reference proteome</keyword>
<sequence length="392" mass="44159">MNTILLDQEESSKRSKTEGHTPDCSGDDCLGCDVGEVEISFTSNTDDGEIEEAQPNAQELVILAIDESKKRDNEMAHRLFDLALEKFQEEEPENRVGYANCLVELGKAIKVEESIKEGLDILRGELKKASDSPELKLRLAYSSMVLANYLRKQKGDIFARQEAAFEQEDGDIDEVAYEELLSKQGVTKEEIALYKEAIDYSRDISKNISKDNTTFISEIQGLISELRTYCLSLDLDIQKENATVVIDATIELIQRVPGHEDNWELVTIWASCLAHQEKLLNKSQDRIKVITKAIEMAKKANELHVAKLSKEHPFMCELIAGLYMTQSSLVHDEDEAVELYDRAVQTFKKAHELAPEKLELVEMIRVLEEMKDPLGGNDLAAEDDDVDADSDN</sequence>
<accession>A0A367KPH0</accession>
<dbReference type="Gene3D" id="1.25.40.10">
    <property type="entry name" value="Tetratricopeptide repeat domain"/>
    <property type="match status" value="1"/>
</dbReference>
<evidence type="ECO:0000256" key="1">
    <source>
        <dbReference type="SAM" id="MobiDB-lite"/>
    </source>
</evidence>
<protein>
    <submittedName>
        <fullName evidence="2">Uncharacterized protein</fullName>
    </submittedName>
</protein>
<proteinExistence type="predicted"/>
<feature type="region of interest" description="Disordered" evidence="1">
    <location>
        <begin position="1"/>
        <end position="27"/>
    </location>
</feature>
<dbReference type="AlphaFoldDB" id="A0A367KPH0"/>
<dbReference type="Proteomes" id="UP000253551">
    <property type="component" value="Unassembled WGS sequence"/>
</dbReference>
<name>A0A367KPH0_RHIST</name>
<organism evidence="2 3">
    <name type="scientific">Rhizopus stolonifer</name>
    <name type="common">Rhizopus nigricans</name>
    <dbReference type="NCBI Taxonomy" id="4846"/>
    <lineage>
        <taxon>Eukaryota</taxon>
        <taxon>Fungi</taxon>
        <taxon>Fungi incertae sedis</taxon>
        <taxon>Mucoromycota</taxon>
        <taxon>Mucoromycotina</taxon>
        <taxon>Mucoromycetes</taxon>
        <taxon>Mucorales</taxon>
        <taxon>Mucorineae</taxon>
        <taxon>Rhizopodaceae</taxon>
        <taxon>Rhizopus</taxon>
    </lineage>
</organism>
<feature type="compositionally biased region" description="Basic and acidic residues" evidence="1">
    <location>
        <begin position="10"/>
        <end position="21"/>
    </location>
</feature>
<dbReference type="EMBL" id="PJQM01000906">
    <property type="protein sequence ID" value="RCI03752.1"/>
    <property type="molecule type" value="Genomic_DNA"/>
</dbReference>
<dbReference type="InterPro" id="IPR011990">
    <property type="entry name" value="TPR-like_helical_dom_sf"/>
</dbReference>
<reference evidence="2 3" key="1">
    <citation type="journal article" date="2018" name="G3 (Bethesda)">
        <title>Phylogenetic and Phylogenomic Definition of Rhizopus Species.</title>
        <authorList>
            <person name="Gryganskyi A.P."/>
            <person name="Golan J."/>
            <person name="Dolatabadi S."/>
            <person name="Mondo S."/>
            <person name="Robb S."/>
            <person name="Idnurm A."/>
            <person name="Muszewska A."/>
            <person name="Steczkiewicz K."/>
            <person name="Masonjones S."/>
            <person name="Liao H.L."/>
            <person name="Gajdeczka M.T."/>
            <person name="Anike F."/>
            <person name="Vuek A."/>
            <person name="Anishchenko I.M."/>
            <person name="Voigt K."/>
            <person name="de Hoog G.S."/>
            <person name="Smith M.E."/>
            <person name="Heitman J."/>
            <person name="Vilgalys R."/>
            <person name="Stajich J.E."/>
        </authorList>
    </citation>
    <scope>NUCLEOTIDE SEQUENCE [LARGE SCALE GENOMIC DNA]</scope>
    <source>
        <strain evidence="2 3">LSU 92-RS-03</strain>
    </source>
</reference>
<evidence type="ECO:0000313" key="2">
    <source>
        <dbReference type="EMBL" id="RCI03752.1"/>
    </source>
</evidence>